<organism evidence="3 4">
    <name type="scientific">Immersiella caudata</name>
    <dbReference type="NCBI Taxonomy" id="314043"/>
    <lineage>
        <taxon>Eukaryota</taxon>
        <taxon>Fungi</taxon>
        <taxon>Dikarya</taxon>
        <taxon>Ascomycota</taxon>
        <taxon>Pezizomycotina</taxon>
        <taxon>Sordariomycetes</taxon>
        <taxon>Sordariomycetidae</taxon>
        <taxon>Sordariales</taxon>
        <taxon>Lasiosphaeriaceae</taxon>
        <taxon>Immersiella</taxon>
    </lineage>
</organism>
<dbReference type="Gene3D" id="3.30.760.10">
    <property type="entry name" value="RNA Cap, Translation Initiation Factor Eif4e"/>
    <property type="match status" value="1"/>
</dbReference>
<dbReference type="Pfam" id="PF08939">
    <property type="entry name" value="Bles03"/>
    <property type="match status" value="1"/>
</dbReference>
<evidence type="ECO:0008006" key="5">
    <source>
        <dbReference type="Google" id="ProtNLM"/>
    </source>
</evidence>
<gene>
    <name evidence="3" type="ORF">B0T14DRAFT_571047</name>
</gene>
<dbReference type="SUPFAM" id="SSF55418">
    <property type="entry name" value="eIF4e-like"/>
    <property type="match status" value="1"/>
</dbReference>
<evidence type="ECO:0000256" key="2">
    <source>
        <dbReference type="SAM" id="MobiDB-lite"/>
    </source>
</evidence>
<reference evidence="3" key="1">
    <citation type="submission" date="2023-06" db="EMBL/GenBank/DDBJ databases">
        <title>Genome-scale phylogeny and comparative genomics of the fungal order Sordariales.</title>
        <authorList>
            <consortium name="Lawrence Berkeley National Laboratory"/>
            <person name="Hensen N."/>
            <person name="Bonometti L."/>
            <person name="Westerberg I."/>
            <person name="Brannstrom I.O."/>
            <person name="Guillou S."/>
            <person name="Cros-Aarteil S."/>
            <person name="Calhoun S."/>
            <person name="Haridas S."/>
            <person name="Kuo A."/>
            <person name="Mondo S."/>
            <person name="Pangilinan J."/>
            <person name="Riley R."/>
            <person name="Labutti K."/>
            <person name="Andreopoulos B."/>
            <person name="Lipzen A."/>
            <person name="Chen C."/>
            <person name="Yanf M."/>
            <person name="Daum C."/>
            <person name="Ng V."/>
            <person name="Clum A."/>
            <person name="Steindorff A."/>
            <person name="Ohm R."/>
            <person name="Martin F."/>
            <person name="Silar P."/>
            <person name="Natvig D."/>
            <person name="Lalanne C."/>
            <person name="Gautier V."/>
            <person name="Ament-Velasquez S.L."/>
            <person name="Kruys A."/>
            <person name="Hutchinson M.I."/>
            <person name="Powell A.J."/>
            <person name="Barry K."/>
            <person name="Miller A.N."/>
            <person name="Grigoriev I.V."/>
            <person name="Debuchy R."/>
            <person name="Gladieux P."/>
            <person name="Thoren M.H."/>
            <person name="Johannesson H."/>
        </authorList>
    </citation>
    <scope>NUCLEOTIDE SEQUENCE</scope>
    <source>
        <strain evidence="3">CBS 606.72</strain>
    </source>
</reference>
<protein>
    <recommendedName>
        <fullName evidence="5">DUF1917-domain-containing protein</fullName>
    </recommendedName>
</protein>
<evidence type="ECO:0000313" key="4">
    <source>
        <dbReference type="Proteomes" id="UP001175000"/>
    </source>
</evidence>
<proteinExistence type="inferred from homology"/>
<comment type="caution">
    <text evidence="3">The sequence shown here is derived from an EMBL/GenBank/DDBJ whole genome shotgun (WGS) entry which is preliminary data.</text>
</comment>
<dbReference type="PANTHER" id="PTHR31977">
    <property type="entry name" value="UPF0696 PROTEIN C11ORF68"/>
    <property type="match status" value="1"/>
</dbReference>
<comment type="similarity">
    <text evidence="1">Belongs to the UPF0696 family.</text>
</comment>
<dbReference type="InterPro" id="IPR015034">
    <property type="entry name" value="Bles03"/>
</dbReference>
<evidence type="ECO:0000256" key="1">
    <source>
        <dbReference type="ARBA" id="ARBA00010568"/>
    </source>
</evidence>
<dbReference type="Proteomes" id="UP001175000">
    <property type="component" value="Unassembled WGS sequence"/>
</dbReference>
<dbReference type="InterPro" id="IPR023398">
    <property type="entry name" value="TIF_eIF4e-like"/>
</dbReference>
<evidence type="ECO:0000313" key="3">
    <source>
        <dbReference type="EMBL" id="KAK0611126.1"/>
    </source>
</evidence>
<sequence>MDSDSDFYGDEETITALTHRITTFNPDTWFSSPSSQLSILTPRSDPLEEPPASGRLHNRCASLPGARQLSESVSEFLTRLPPGTTAWAPGFEWLWIANPYIPPDESPEDHELFISGGTARLRLLSDFIEKANKSGRSPFVVNKEISKERTAAVQDLHDLAAQSKVLSGKWMLFPESWRVNEVWEAVAHGTARNELGIVAKVETKGPTEKKERLICVYTYDFRDKGDVARVLNRLRQLELVRHGGRQVYYKCDAWTEIGIYGGNEWKIPASMYSSNEIFTYLKEKANR</sequence>
<dbReference type="PANTHER" id="PTHR31977:SF1">
    <property type="entry name" value="UPF0696 PROTEIN C11ORF68"/>
    <property type="match status" value="1"/>
</dbReference>
<name>A0AA39WCR8_9PEZI</name>
<dbReference type="EMBL" id="JAULSU010000007">
    <property type="protein sequence ID" value="KAK0611126.1"/>
    <property type="molecule type" value="Genomic_DNA"/>
</dbReference>
<feature type="region of interest" description="Disordered" evidence="2">
    <location>
        <begin position="33"/>
        <end position="56"/>
    </location>
</feature>
<dbReference type="AlphaFoldDB" id="A0AA39WCR8"/>
<keyword evidence="4" id="KW-1185">Reference proteome</keyword>
<accession>A0AA39WCR8</accession>